<name>A0AAD7DEE0_MYCRO</name>
<evidence type="ECO:0000313" key="3">
    <source>
        <dbReference type="Proteomes" id="UP001221757"/>
    </source>
</evidence>
<comment type="caution">
    <text evidence="2">The sequence shown here is derived from an EMBL/GenBank/DDBJ whole genome shotgun (WGS) entry which is preliminary data.</text>
</comment>
<proteinExistence type="predicted"/>
<feature type="compositionally biased region" description="Pro residues" evidence="1">
    <location>
        <begin position="126"/>
        <end position="138"/>
    </location>
</feature>
<dbReference type="Proteomes" id="UP001221757">
    <property type="component" value="Unassembled WGS sequence"/>
</dbReference>
<evidence type="ECO:0000256" key="1">
    <source>
        <dbReference type="SAM" id="MobiDB-lite"/>
    </source>
</evidence>
<feature type="compositionally biased region" description="Polar residues" evidence="1">
    <location>
        <begin position="140"/>
        <end position="151"/>
    </location>
</feature>
<dbReference type="EMBL" id="JARKIE010000074">
    <property type="protein sequence ID" value="KAJ7689168.1"/>
    <property type="molecule type" value="Genomic_DNA"/>
</dbReference>
<feature type="region of interest" description="Disordered" evidence="1">
    <location>
        <begin position="119"/>
        <end position="176"/>
    </location>
</feature>
<organism evidence="2 3">
    <name type="scientific">Mycena rosella</name>
    <name type="common">Pink bonnet</name>
    <name type="synonym">Agaricus rosellus</name>
    <dbReference type="NCBI Taxonomy" id="1033263"/>
    <lineage>
        <taxon>Eukaryota</taxon>
        <taxon>Fungi</taxon>
        <taxon>Dikarya</taxon>
        <taxon>Basidiomycota</taxon>
        <taxon>Agaricomycotina</taxon>
        <taxon>Agaricomycetes</taxon>
        <taxon>Agaricomycetidae</taxon>
        <taxon>Agaricales</taxon>
        <taxon>Marasmiineae</taxon>
        <taxon>Mycenaceae</taxon>
        <taxon>Mycena</taxon>
    </lineage>
</organism>
<protein>
    <submittedName>
        <fullName evidence="2">Uncharacterized protein</fullName>
    </submittedName>
</protein>
<accession>A0AAD7DEE0</accession>
<dbReference type="AlphaFoldDB" id="A0AAD7DEE0"/>
<reference evidence="2" key="1">
    <citation type="submission" date="2023-03" db="EMBL/GenBank/DDBJ databases">
        <title>Massive genome expansion in bonnet fungi (Mycena s.s.) driven by repeated elements and novel gene families across ecological guilds.</title>
        <authorList>
            <consortium name="Lawrence Berkeley National Laboratory"/>
            <person name="Harder C.B."/>
            <person name="Miyauchi S."/>
            <person name="Viragh M."/>
            <person name="Kuo A."/>
            <person name="Thoen E."/>
            <person name="Andreopoulos B."/>
            <person name="Lu D."/>
            <person name="Skrede I."/>
            <person name="Drula E."/>
            <person name="Henrissat B."/>
            <person name="Morin E."/>
            <person name="Kohler A."/>
            <person name="Barry K."/>
            <person name="LaButti K."/>
            <person name="Morin E."/>
            <person name="Salamov A."/>
            <person name="Lipzen A."/>
            <person name="Mereny Z."/>
            <person name="Hegedus B."/>
            <person name="Baldrian P."/>
            <person name="Stursova M."/>
            <person name="Weitz H."/>
            <person name="Taylor A."/>
            <person name="Grigoriev I.V."/>
            <person name="Nagy L.G."/>
            <person name="Martin F."/>
            <person name="Kauserud H."/>
        </authorList>
    </citation>
    <scope>NUCLEOTIDE SEQUENCE</scope>
    <source>
        <strain evidence="2">CBHHK067</strain>
    </source>
</reference>
<evidence type="ECO:0000313" key="2">
    <source>
        <dbReference type="EMBL" id="KAJ7689168.1"/>
    </source>
</evidence>
<sequence>MFVPTATRPSPRAVIWAATLVFTPEKKIINAPLKVAKRDALDRITSRHTPFEGNQKIRKWQGPPLPLYDDRFNTFTAVQHSPVALYQPYPGSMPPYDGREGFPSSSMLLQNAAPLQRRGNMYPLHPSVPPRGPAPYPHSPYQQPSMYQYPTNARPPRATPSPGPSDFARFNQPPRY</sequence>
<gene>
    <name evidence="2" type="ORF">B0H17DRAFT_1180360</name>
</gene>
<keyword evidence="3" id="KW-1185">Reference proteome</keyword>